<accession>A0A0Q3IL38</accession>
<dbReference type="NCBIfam" id="TIGR01615">
    <property type="entry name" value="A_thal_3542"/>
    <property type="match status" value="1"/>
</dbReference>
<dbReference type="AlphaFoldDB" id="A0A0Q3IL38"/>
<proteinExistence type="predicted"/>
<protein>
    <recommendedName>
        <fullName evidence="4">DUF506 family protein</fullName>
    </recommendedName>
</protein>
<reference evidence="1" key="2">
    <citation type="submission" date="2017-06" db="EMBL/GenBank/DDBJ databases">
        <title>WGS assembly of Brachypodium distachyon.</title>
        <authorList>
            <consortium name="The International Brachypodium Initiative"/>
            <person name="Lucas S."/>
            <person name="Harmon-Smith M."/>
            <person name="Lail K."/>
            <person name="Tice H."/>
            <person name="Grimwood J."/>
            <person name="Bruce D."/>
            <person name="Barry K."/>
            <person name="Shu S."/>
            <person name="Lindquist E."/>
            <person name="Wang M."/>
            <person name="Pitluck S."/>
            <person name="Vogel J.P."/>
            <person name="Garvin D.F."/>
            <person name="Mockler T.C."/>
            <person name="Schmutz J."/>
            <person name="Rokhsar D."/>
            <person name="Bevan M.W."/>
        </authorList>
    </citation>
    <scope>NUCLEOTIDE SEQUENCE</scope>
    <source>
        <strain evidence="1">Bd21</strain>
    </source>
</reference>
<dbReference type="RefSeq" id="XP_010235898.1">
    <property type="nucleotide sequence ID" value="XM_010237596.3"/>
</dbReference>
<evidence type="ECO:0000313" key="1">
    <source>
        <dbReference type="EMBL" id="KQK01060.1"/>
    </source>
</evidence>
<dbReference type="InterPro" id="IPR006502">
    <property type="entry name" value="PDDEXK-like"/>
</dbReference>
<reference evidence="2" key="3">
    <citation type="submission" date="2018-08" db="UniProtKB">
        <authorList>
            <consortium name="EnsemblPlants"/>
        </authorList>
    </citation>
    <scope>IDENTIFICATION</scope>
    <source>
        <strain evidence="2">cv. Bd21</strain>
    </source>
</reference>
<gene>
    <name evidence="2" type="primary">LOC104581291</name>
    <name evidence="1" type="ORF">BRADI_3g53601v3</name>
</gene>
<name>A0A0Q3IL38_BRADI</name>
<dbReference type="PANTHER" id="PTHR31579">
    <property type="entry name" value="OS03G0796600 PROTEIN"/>
    <property type="match status" value="1"/>
</dbReference>
<dbReference type="OrthoDB" id="747933at2759"/>
<dbReference type="Proteomes" id="UP000008810">
    <property type="component" value="Chromosome 3"/>
</dbReference>
<dbReference type="ExpressionAtlas" id="A0A0Q3IL38">
    <property type="expression patterns" value="baseline"/>
</dbReference>
<evidence type="ECO:0000313" key="3">
    <source>
        <dbReference type="Proteomes" id="UP000008810"/>
    </source>
</evidence>
<evidence type="ECO:0008006" key="4">
    <source>
        <dbReference type="Google" id="ProtNLM"/>
    </source>
</evidence>
<dbReference type="Pfam" id="PF04720">
    <property type="entry name" value="PDDEXK_6"/>
    <property type="match status" value="1"/>
</dbReference>
<evidence type="ECO:0000313" key="2">
    <source>
        <dbReference type="EnsemblPlants" id="KQK01060"/>
    </source>
</evidence>
<keyword evidence="3" id="KW-1185">Reference proteome</keyword>
<dbReference type="PANTHER" id="PTHR31579:SF42">
    <property type="entry name" value="DUF506 FAMILY PROTEIN (DUF506)"/>
    <property type="match status" value="1"/>
</dbReference>
<dbReference type="EMBL" id="CM000882">
    <property type="protein sequence ID" value="KQK01060.1"/>
    <property type="molecule type" value="Genomic_DNA"/>
</dbReference>
<dbReference type="GeneID" id="104581291"/>
<reference evidence="1 2" key="1">
    <citation type="journal article" date="2010" name="Nature">
        <title>Genome sequencing and analysis of the model grass Brachypodium distachyon.</title>
        <authorList>
            <consortium name="International Brachypodium Initiative"/>
        </authorList>
    </citation>
    <scope>NUCLEOTIDE SEQUENCE [LARGE SCALE GENOMIC DNA]</scope>
    <source>
        <strain evidence="1 2">Bd21</strain>
    </source>
</reference>
<dbReference type="EnsemblPlants" id="KQK01060">
    <property type="protein sequence ID" value="KQK01060"/>
    <property type="gene ID" value="BRADI_3g53601v3"/>
</dbReference>
<dbReference type="STRING" id="15368.A0A0Q3IL38"/>
<dbReference type="KEGG" id="bdi:104581291"/>
<sequence>MLVPRQQLAEAIMTYKKATAALDEAARARLQGPFLSGNAPSAGHEGVDVDDGLVELVHEFYNGYGEEKDAGAKEAKEPRQPPAAWADTLRAALADAAADVAAARIRDEAERAVLDAASGPNVAAGGDGVRKRVADRLRARGFDAGICRSSWERSGSVPAGSHEYVDVVLETELPWAMPTSARYIVEVNIAAEFETARPSAQYRELLRSLPPVLVATPEAFKEVAAAMCAGAAESIRGAGMHLPPWRRARYVQAKWSGQYKRSVPVPTAAVAAPALGVARLEGASTTGLAVPAATRQRVSSRGPKHCGMEMAMGREGLVGARPLMFRGW</sequence>
<dbReference type="Gramene" id="KQK01060">
    <property type="protein sequence ID" value="KQK01060"/>
    <property type="gene ID" value="BRADI_3g53601v3"/>
</dbReference>
<organism evidence="1">
    <name type="scientific">Brachypodium distachyon</name>
    <name type="common">Purple false brome</name>
    <name type="synonym">Trachynia distachya</name>
    <dbReference type="NCBI Taxonomy" id="15368"/>
    <lineage>
        <taxon>Eukaryota</taxon>
        <taxon>Viridiplantae</taxon>
        <taxon>Streptophyta</taxon>
        <taxon>Embryophyta</taxon>
        <taxon>Tracheophyta</taxon>
        <taxon>Spermatophyta</taxon>
        <taxon>Magnoliopsida</taxon>
        <taxon>Liliopsida</taxon>
        <taxon>Poales</taxon>
        <taxon>Poaceae</taxon>
        <taxon>BOP clade</taxon>
        <taxon>Pooideae</taxon>
        <taxon>Stipodae</taxon>
        <taxon>Brachypodieae</taxon>
        <taxon>Brachypodium</taxon>
    </lineage>
</organism>